<protein>
    <recommendedName>
        <fullName evidence="3">Transposase</fullName>
    </recommendedName>
</protein>
<dbReference type="Proteomes" id="UP000218103">
    <property type="component" value="Chromosome 1"/>
</dbReference>
<reference evidence="2" key="1">
    <citation type="submission" date="2017-09" db="EMBL/GenBank/DDBJ databases">
        <title>FDA dAtabase for Regulatory Grade micrObial Sequences (FDA-ARGOS): Supporting development and validation of Infectious Disease Dx tests.</title>
        <authorList>
            <person name="Minogue T."/>
            <person name="Wolcott M."/>
            <person name="Wasieloski L."/>
            <person name="Aguilar W."/>
            <person name="Moore D."/>
            <person name="Tallon L.J."/>
            <person name="Sadzewicz L."/>
            <person name="Ott S."/>
            <person name="Zhao X."/>
            <person name="Nagaraj S."/>
            <person name="Vavikolanu K."/>
            <person name="Aluvathingal J."/>
            <person name="Nadendla S."/>
            <person name="Sichtig H."/>
        </authorList>
    </citation>
    <scope>NUCLEOTIDE SEQUENCE [LARGE SCALE GENOMIC DNA]</scope>
    <source>
        <strain evidence="2">FDAARGOS_388</strain>
    </source>
</reference>
<evidence type="ECO:0000313" key="2">
    <source>
        <dbReference type="Proteomes" id="UP000218103"/>
    </source>
</evidence>
<evidence type="ECO:0008006" key="3">
    <source>
        <dbReference type="Google" id="ProtNLM"/>
    </source>
</evidence>
<evidence type="ECO:0000313" key="1">
    <source>
        <dbReference type="EMBL" id="ATF76089.1"/>
    </source>
</evidence>
<dbReference type="EMBL" id="CP023518">
    <property type="protein sequence ID" value="ATF76089.1"/>
    <property type="molecule type" value="Genomic_DNA"/>
</dbReference>
<proteinExistence type="predicted"/>
<sequence length="94" mass="11091">MKRRFTNEQIIRILREMAESRNEPVEDLCKRPADGRAHDRAIRGPIEPKMARLFLFLFNDLRFFGPRMARNASQKINFRGFAFLVVRPKRLASS</sequence>
<keyword evidence="2" id="KW-1185">Reference proteome</keyword>
<gene>
    <name evidence="1" type="ORF">CO711_00590</name>
</gene>
<accession>A0ABM6NMZ6</accession>
<name>A0ABM6NMZ6_BURCE</name>
<organism evidence="1 2">
    <name type="scientific">Burkholderia cepacia</name>
    <name type="common">Pseudomonas cepacia</name>
    <dbReference type="NCBI Taxonomy" id="292"/>
    <lineage>
        <taxon>Bacteria</taxon>
        <taxon>Pseudomonadati</taxon>
        <taxon>Pseudomonadota</taxon>
        <taxon>Betaproteobacteria</taxon>
        <taxon>Burkholderiales</taxon>
        <taxon>Burkholderiaceae</taxon>
        <taxon>Burkholderia</taxon>
        <taxon>Burkholderia cepacia complex</taxon>
    </lineage>
</organism>